<evidence type="ECO:0000256" key="3">
    <source>
        <dbReference type="ARBA" id="ARBA00022989"/>
    </source>
</evidence>
<reference evidence="7 12" key="3">
    <citation type="journal article" date="2020" name="Microbiome">
        <title>Single-cell genomics of uncultured bacteria reveals dietary fiber responders in the mouse gut microbiota.</title>
        <authorList>
            <person name="Chijiiwa R."/>
            <person name="Hosokawa M."/>
            <person name="Kogawa M."/>
            <person name="Nishikawa Y."/>
            <person name="Ide K."/>
            <person name="Sakanashi C."/>
            <person name="Takahashi K."/>
            <person name="Takeyama H."/>
        </authorList>
    </citation>
    <scope>NUCLEOTIDE SEQUENCE [LARGE SCALE GENOMIC DNA]</scope>
    <source>
        <strain evidence="7">IMSAGC_001</strain>
    </source>
</reference>
<dbReference type="Gene3D" id="1.25.40.10">
    <property type="entry name" value="Tetratricopeptide repeat domain"/>
    <property type="match status" value="1"/>
</dbReference>
<dbReference type="Pfam" id="PF04932">
    <property type="entry name" value="Wzy_C"/>
    <property type="match status" value="1"/>
</dbReference>
<feature type="transmembrane region" description="Helical" evidence="5">
    <location>
        <begin position="361"/>
        <end position="379"/>
    </location>
</feature>
<comment type="subcellular location">
    <subcellularLocation>
        <location evidence="1">Membrane</location>
        <topology evidence="1">Multi-pass membrane protein</topology>
    </subcellularLocation>
</comment>
<dbReference type="Proteomes" id="UP000305751">
    <property type="component" value="Unassembled WGS sequence"/>
</dbReference>
<comment type="caution">
    <text evidence="9">The sequence shown here is derived from an EMBL/GenBank/DDBJ whole genome shotgun (WGS) entry which is preliminary data.</text>
</comment>
<evidence type="ECO:0000313" key="9">
    <source>
        <dbReference type="EMBL" id="TGY03257.1"/>
    </source>
</evidence>
<dbReference type="EMBL" id="BLLS01000006">
    <property type="protein sequence ID" value="GFH85138.1"/>
    <property type="molecule type" value="Genomic_DNA"/>
</dbReference>
<feature type="transmembrane region" description="Helical" evidence="5">
    <location>
        <begin position="81"/>
        <end position="97"/>
    </location>
</feature>
<dbReference type="AlphaFoldDB" id="A0A4S2APT5"/>
<protein>
    <submittedName>
        <fullName evidence="9">O-antigen ligase family protein</fullName>
    </submittedName>
</protein>
<evidence type="ECO:0000256" key="5">
    <source>
        <dbReference type="SAM" id="Phobius"/>
    </source>
</evidence>
<organism evidence="9 11">
    <name type="scientific">Bacteroides acidifaciens</name>
    <dbReference type="NCBI Taxonomy" id="85831"/>
    <lineage>
        <taxon>Bacteria</taxon>
        <taxon>Pseudomonadati</taxon>
        <taxon>Bacteroidota</taxon>
        <taxon>Bacteroidia</taxon>
        <taxon>Bacteroidales</taxon>
        <taxon>Bacteroidaceae</taxon>
        <taxon>Bacteroides</taxon>
    </lineage>
</organism>
<gene>
    <name evidence="8" type="ORF">E4T97_02080</name>
    <name evidence="9" type="ORF">E5356_09370</name>
    <name evidence="7" type="ORF">IMSAGC001_00535</name>
</gene>
<evidence type="ECO:0000256" key="4">
    <source>
        <dbReference type="ARBA" id="ARBA00023136"/>
    </source>
</evidence>
<keyword evidence="4 5" id="KW-0472">Membrane</keyword>
<dbReference type="SUPFAM" id="SSF48452">
    <property type="entry name" value="TPR-like"/>
    <property type="match status" value="1"/>
</dbReference>
<dbReference type="GO" id="GO:0016020">
    <property type="term" value="C:membrane"/>
    <property type="evidence" value="ECO:0007669"/>
    <property type="project" value="UniProtKB-SubCell"/>
</dbReference>
<dbReference type="InterPro" id="IPR011990">
    <property type="entry name" value="TPR-like_helical_dom_sf"/>
</dbReference>
<feature type="domain" description="O-antigen ligase-related" evidence="6">
    <location>
        <begin position="182"/>
        <end position="322"/>
    </location>
</feature>
<dbReference type="PANTHER" id="PTHR37422">
    <property type="entry name" value="TEICHURONIC ACID BIOSYNTHESIS PROTEIN TUAE"/>
    <property type="match status" value="1"/>
</dbReference>
<feature type="transmembrane region" description="Helical" evidence="5">
    <location>
        <begin position="109"/>
        <end position="133"/>
    </location>
</feature>
<reference evidence="8 10" key="1">
    <citation type="submission" date="2019-03" db="EMBL/GenBank/DDBJ databases">
        <title>Diversity of the mouse oral microbiome.</title>
        <authorList>
            <person name="Joseph S."/>
            <person name="Aduse-Opoku J."/>
            <person name="Curtis M."/>
            <person name="Wade W."/>
            <person name="Hashim A."/>
        </authorList>
    </citation>
    <scope>NUCLEOTIDE SEQUENCE [LARGE SCALE GENOMIC DNA]</scope>
    <source>
        <strain evidence="8 10">P2318</strain>
    </source>
</reference>
<dbReference type="EMBL" id="SRZA01000024">
    <property type="protein sequence ID" value="TGY03257.1"/>
    <property type="molecule type" value="Genomic_DNA"/>
</dbReference>
<keyword evidence="9" id="KW-0436">Ligase</keyword>
<dbReference type="InterPro" id="IPR051533">
    <property type="entry name" value="WaaL-like"/>
</dbReference>
<feature type="transmembrane region" description="Helical" evidence="5">
    <location>
        <begin position="218"/>
        <end position="236"/>
    </location>
</feature>
<evidence type="ECO:0000313" key="8">
    <source>
        <dbReference type="EMBL" id="TFU52208.1"/>
    </source>
</evidence>
<keyword evidence="2 5" id="KW-0812">Transmembrane</keyword>
<evidence type="ECO:0000313" key="7">
    <source>
        <dbReference type="EMBL" id="GFH85138.1"/>
    </source>
</evidence>
<dbReference type="GO" id="GO:0016874">
    <property type="term" value="F:ligase activity"/>
    <property type="evidence" value="ECO:0007669"/>
    <property type="project" value="UniProtKB-KW"/>
</dbReference>
<proteinExistence type="predicted"/>
<dbReference type="InterPro" id="IPR007016">
    <property type="entry name" value="O-antigen_ligase-rel_domated"/>
</dbReference>
<feature type="transmembrane region" description="Helical" evidence="5">
    <location>
        <begin position="7"/>
        <end position="25"/>
    </location>
</feature>
<reference evidence="9 11" key="2">
    <citation type="submission" date="2019-04" db="EMBL/GenBank/DDBJ databases">
        <title>Microbes associate with the intestines of laboratory mice.</title>
        <authorList>
            <person name="Navarre W."/>
            <person name="Wong E."/>
            <person name="Huang K."/>
            <person name="Tropini C."/>
            <person name="Ng K."/>
            <person name="Yu B."/>
        </authorList>
    </citation>
    <scope>NUCLEOTIDE SEQUENCE [LARGE SCALE GENOMIC DNA]</scope>
    <source>
        <strain evidence="9 11">NM70_E10</strain>
    </source>
</reference>
<dbReference type="EMBL" id="SPPV01000003">
    <property type="protein sequence ID" value="TFU52208.1"/>
    <property type="molecule type" value="Genomic_DNA"/>
</dbReference>
<keyword evidence="3 5" id="KW-1133">Transmembrane helix</keyword>
<evidence type="ECO:0000313" key="11">
    <source>
        <dbReference type="Proteomes" id="UP000305751"/>
    </source>
</evidence>
<evidence type="ECO:0000313" key="12">
    <source>
        <dbReference type="Proteomes" id="UP000491181"/>
    </source>
</evidence>
<dbReference type="OrthoDB" id="1097546at2"/>
<feature type="transmembrane region" description="Helical" evidence="5">
    <location>
        <begin position="399"/>
        <end position="417"/>
    </location>
</feature>
<feature type="transmembrane region" description="Helical" evidence="5">
    <location>
        <begin position="153"/>
        <end position="174"/>
    </location>
</feature>
<evidence type="ECO:0000259" key="6">
    <source>
        <dbReference type="Pfam" id="PF04932"/>
    </source>
</evidence>
<accession>A0A4S2APT5</accession>
<feature type="transmembrane region" description="Helical" evidence="5">
    <location>
        <begin position="315"/>
        <end position="334"/>
    </location>
</feature>
<dbReference type="Proteomes" id="UP000491181">
    <property type="component" value="Unassembled WGS sequence"/>
</dbReference>
<evidence type="ECO:0000313" key="10">
    <source>
        <dbReference type="Proteomes" id="UP000298073"/>
    </source>
</evidence>
<evidence type="ECO:0000256" key="2">
    <source>
        <dbReference type="ARBA" id="ARBA00022692"/>
    </source>
</evidence>
<dbReference type="PANTHER" id="PTHR37422:SF23">
    <property type="entry name" value="TEICHURONIC ACID BIOSYNTHESIS PROTEIN TUAE"/>
    <property type="match status" value="1"/>
</dbReference>
<evidence type="ECO:0000256" key="1">
    <source>
        <dbReference type="ARBA" id="ARBA00004141"/>
    </source>
</evidence>
<dbReference type="Proteomes" id="UP000298073">
    <property type="component" value="Unassembled WGS sequence"/>
</dbReference>
<dbReference type="GeneID" id="93047526"/>
<keyword evidence="11" id="KW-1185">Reference proteome</keyword>
<feature type="transmembrane region" description="Helical" evidence="5">
    <location>
        <begin position="181"/>
        <end position="212"/>
    </location>
</feature>
<dbReference type="RefSeq" id="WP_120468259.1">
    <property type="nucleotide sequence ID" value="NZ_BLLS01000006.1"/>
</dbReference>
<sequence length="665" mass="76606">MENKLNTSFYVATILLLAVLTIEIFQFKDHYRIGMLLSIVALAFVRPLPIQQWTFIDWTLSIIVAYDLVLCFYASCAVPAVYNMIFSFYGFTVYLIVRKLLATGKSLNLFQVGSYLPIGAALILTVCSFIIFRNSVLEAGFTDTYHFRFLFRPLGYVTNVWAEILLVLLGWICFIRRYSSIFIFLTIVTILLSFSRGAYVALGIYLVIWIAATKSAKHWKPLLAVFAAIAIIAILFPTEMKTTLRMNATVSQQRSSEWRINSTYAAWEIFEKHPILGYGNGSYTLVIDESLNQDSTVPFTTFAPNIIIKLLIEKGIIGIIPYLLLLVEIIGIALSRRKDENTWIIIATLIALSTKEMAQSTMFDIPFVWLMFFILLAFLQRQAPEPEICEPAKDRKSYLIPGLLLTVYGGGILFVNLDSQRYNIPGNRIPYLVNQGMECAKNYQEIKQDIYAEKAISFLKKAQKYSPRDVQLTYLLSQLYLQTDKMDQGYCLLENLAYDYPNNSLYSWAFGNVCYQKGLLKKSINPLVKAIFNNPRLLTMQQVKEWKNNDSAFYHELKKEIYRYSTQHLQSPSDLARYGYIMHWFGDYASATKALRKAVEALPSLTTSWRLLGEEKKYRLLKFGALKKDIFSTDVIKEPEITNQLLLDMVYKTKFYKWYGVEFEY</sequence>
<name>A0A4S2APT5_9BACE</name>